<dbReference type="RefSeq" id="YP_009519390.1">
    <property type="nucleotide sequence ID" value="NC_039525.1"/>
</dbReference>
<accession>A0A386B109</accession>
<name>A0A386B109_9CHLO</name>
<dbReference type="GO" id="GO:0004519">
    <property type="term" value="F:endonuclease activity"/>
    <property type="evidence" value="ECO:0007669"/>
    <property type="project" value="InterPro"/>
</dbReference>
<dbReference type="InterPro" id="IPR027434">
    <property type="entry name" value="Homing_endonucl"/>
</dbReference>
<dbReference type="PANTHER" id="PTHR36181:SF2">
    <property type="entry name" value="INTRON-ENCODED ENDONUCLEASE AI3-RELATED"/>
    <property type="match status" value="1"/>
</dbReference>
<proteinExistence type="predicted"/>
<dbReference type="InterPro" id="IPR051289">
    <property type="entry name" value="LAGLIDADG_Endonuclease"/>
</dbReference>
<geneLocation type="chloroplast" evidence="2"/>
<dbReference type="Gene3D" id="3.10.28.10">
    <property type="entry name" value="Homing endonucleases"/>
    <property type="match status" value="2"/>
</dbReference>
<reference evidence="2" key="2">
    <citation type="journal article" date="2019" name="Mol. Phylogenet. Evol.">
        <title>Reassessment of the classification of bryopsidales (chlorophyta) based on chloroplast phylogenomic analyses.</title>
        <authorList>
            <person name="Cremen M.C."/>
            <person name="Leliaert F."/>
            <person name="West J."/>
            <person name="Lam D.W."/>
            <person name="Shimada S."/>
            <person name="Lopez-Bautista J.M."/>
            <person name="Verbruggen H."/>
        </authorList>
    </citation>
    <scope>NUCLEOTIDE SEQUENCE</scope>
</reference>
<gene>
    <name evidence="2" type="primary">orf249</name>
</gene>
<feature type="domain" description="Homing endonuclease LAGLIDADG" evidence="1">
    <location>
        <begin position="9"/>
        <end position="103"/>
    </location>
</feature>
<dbReference type="GO" id="GO:0005739">
    <property type="term" value="C:mitochondrion"/>
    <property type="evidence" value="ECO:0007669"/>
    <property type="project" value="UniProtKB-ARBA"/>
</dbReference>
<keyword evidence="2" id="KW-0150">Chloroplast</keyword>
<dbReference type="Pfam" id="PF00961">
    <property type="entry name" value="LAGLIDADG_1"/>
    <property type="match status" value="2"/>
</dbReference>
<dbReference type="SUPFAM" id="SSF55608">
    <property type="entry name" value="Homing endonucleases"/>
    <property type="match status" value="2"/>
</dbReference>
<evidence type="ECO:0000313" key="2">
    <source>
        <dbReference type="EMBL" id="AYC65377.1"/>
    </source>
</evidence>
<organism evidence="2">
    <name type="scientific">Pseudocodium devriesii</name>
    <dbReference type="NCBI Taxonomy" id="453070"/>
    <lineage>
        <taxon>Eukaryota</taxon>
        <taxon>Viridiplantae</taxon>
        <taxon>Chlorophyta</taxon>
        <taxon>core chlorophytes</taxon>
        <taxon>Ulvophyceae</taxon>
        <taxon>TCBD clade</taxon>
        <taxon>Bryopsidales</taxon>
        <taxon>Halimedineae</taxon>
        <taxon>Halimedaceae</taxon>
        <taxon>Pseudocodieae</taxon>
        <taxon>Pseudocodium</taxon>
    </lineage>
</organism>
<keyword evidence="2" id="KW-0934">Plastid</keyword>
<feature type="domain" description="Homing endonuclease LAGLIDADG" evidence="1">
    <location>
        <begin position="129"/>
        <end position="225"/>
    </location>
</feature>
<protein>
    <recommendedName>
        <fullName evidence="1">Homing endonuclease LAGLIDADG domain-containing protein</fullName>
    </recommendedName>
</protein>
<dbReference type="PANTHER" id="PTHR36181">
    <property type="entry name" value="INTRON-ENCODED ENDONUCLEASE AI3-RELATED"/>
    <property type="match status" value="1"/>
</dbReference>
<reference evidence="2" key="1">
    <citation type="submission" date="2018-07" db="EMBL/GenBank/DDBJ databases">
        <authorList>
            <person name="Quirk P.G."/>
            <person name="Krulwich T.A."/>
        </authorList>
    </citation>
    <scope>NUCLEOTIDE SEQUENCE</scope>
</reference>
<dbReference type="EMBL" id="MH591109">
    <property type="protein sequence ID" value="AYC65377.1"/>
    <property type="molecule type" value="Genomic_DNA"/>
</dbReference>
<dbReference type="AlphaFoldDB" id="A0A386B109"/>
<sequence length="249" mass="29670">MKTLNPNWIVGFVDGNGHFIFSNDQSTLNFVIPLDHRSLNVLYLIKSFFKCGSVKKTIHPNQIRKNMREYRVSSHTHLKNIIIPFFQKWPLQTSKKKSFERFVEKINPAVERSSFEFPEQSKLNLEWFIGFLDAKACFNCSIHNRTIQPQFRICLPQKEKSILDRIQHNFNFGVRYQRTNGVEIFQLNSNKNMCYLAKKILLTKGFKDRLKTSKRIRARKWCKIVFLIEQKQHTTMDGWTKIRKLYQSF</sequence>
<dbReference type="InterPro" id="IPR004860">
    <property type="entry name" value="LAGLIDADG_dom"/>
</dbReference>
<evidence type="ECO:0000259" key="1">
    <source>
        <dbReference type="Pfam" id="PF00961"/>
    </source>
</evidence>
<dbReference type="GeneID" id="38279259"/>